<dbReference type="RefSeq" id="WP_192961291.1">
    <property type="nucleotide sequence ID" value="NZ_QKOF01000003.1"/>
</dbReference>
<feature type="domain" description="Glycosyltransferase subfamily 4-like N-terminal" evidence="2">
    <location>
        <begin position="15"/>
        <end position="180"/>
    </location>
</feature>
<protein>
    <submittedName>
        <fullName evidence="3">Glycosyltransferase family 1 protein</fullName>
    </submittedName>
</protein>
<organism evidence="3 4">
    <name type="scientific">Methanothermobacter thermautotrophicus</name>
    <name type="common">Methanobacterium thermoformicicum</name>
    <dbReference type="NCBI Taxonomy" id="145262"/>
    <lineage>
        <taxon>Archaea</taxon>
        <taxon>Methanobacteriati</taxon>
        <taxon>Methanobacteriota</taxon>
        <taxon>Methanomada group</taxon>
        <taxon>Methanobacteria</taxon>
        <taxon>Methanobacteriales</taxon>
        <taxon>Methanobacteriaceae</taxon>
        <taxon>Methanothermobacter</taxon>
    </lineage>
</organism>
<accession>A0A842YJI1</accession>
<name>A0A842YJI1_METTF</name>
<dbReference type="InterPro" id="IPR050194">
    <property type="entry name" value="Glycosyltransferase_grp1"/>
</dbReference>
<dbReference type="Pfam" id="PF00534">
    <property type="entry name" value="Glycos_transf_1"/>
    <property type="match status" value="1"/>
</dbReference>
<sequence>MNIMIVTPYFYPRRGGAENYAYNIAKILSERGHDITIFTSGEVNSEENIAGLDIIRLKPNFRISNTPVRYNIISKISRIIRERNIDIVNAHTPVPFYADMAALASKMSHRPFVLTYHNDPLKFSSYLKLLSVIYSKTLLRLTLKLSSRIITPSPYVYNESSFTEDYHEKMTWIPPAVDIETYSPRDEDSILKKILFVGAMNRGHDHKGVDVLLRAFKQVSETYKDVRLVLVGTGDMVTHYQGMARELEISEIVTFKGSVDEKTLIDIYRDSYALVLPTKTIAEGFGMVLIEANACGKPVIGSRIGGIKYVIKDGETGLLVPPGDPGALADAIMKLLEDEELAKKMGSKGRKMVEKNYTWDKAAKMTERIYREVVFDG</sequence>
<keyword evidence="3" id="KW-0808">Transferase</keyword>
<reference evidence="3" key="1">
    <citation type="submission" date="2018-06" db="EMBL/GenBank/DDBJ databases">
        <title>Draft genome sequence of Methanothermobacter thermautotrophicus Strain WHS, a thermophilic, hydrogenotrophic methanogen isolated from Washburn Hot Springs in Yellowstone National Park, USA.</title>
        <authorList>
            <person name="Mckay L.J."/>
            <person name="Klingelsmith K."/>
            <person name="Inskeep W.P."/>
            <person name="Fields M.W."/>
        </authorList>
    </citation>
    <scope>NUCLEOTIDE SEQUENCE</scope>
    <source>
        <strain evidence="3">WHS</strain>
    </source>
</reference>
<comment type="caution">
    <text evidence="3">The sequence shown here is derived from an EMBL/GenBank/DDBJ whole genome shotgun (WGS) entry which is preliminary data.</text>
</comment>
<dbReference type="Proteomes" id="UP000646659">
    <property type="component" value="Unassembled WGS sequence"/>
</dbReference>
<evidence type="ECO:0000313" key="3">
    <source>
        <dbReference type="EMBL" id="MBE2899506.1"/>
    </source>
</evidence>
<dbReference type="EMBL" id="QKOF01000003">
    <property type="protein sequence ID" value="MBE2899506.1"/>
    <property type="molecule type" value="Genomic_DNA"/>
</dbReference>
<dbReference type="PANTHER" id="PTHR45947:SF3">
    <property type="entry name" value="SULFOQUINOVOSYL TRANSFERASE SQD2"/>
    <property type="match status" value="1"/>
</dbReference>
<evidence type="ECO:0000259" key="2">
    <source>
        <dbReference type="Pfam" id="PF13439"/>
    </source>
</evidence>
<feature type="domain" description="Glycosyl transferase family 1" evidence="1">
    <location>
        <begin position="196"/>
        <end position="352"/>
    </location>
</feature>
<dbReference type="GO" id="GO:0016757">
    <property type="term" value="F:glycosyltransferase activity"/>
    <property type="evidence" value="ECO:0007669"/>
    <property type="project" value="InterPro"/>
</dbReference>
<dbReference type="InterPro" id="IPR001296">
    <property type="entry name" value="Glyco_trans_1"/>
</dbReference>
<proteinExistence type="predicted"/>
<gene>
    <name evidence="3" type="ORF">DNK57_01505</name>
</gene>
<evidence type="ECO:0000313" key="4">
    <source>
        <dbReference type="Proteomes" id="UP000646659"/>
    </source>
</evidence>
<dbReference type="AlphaFoldDB" id="A0A842YJI1"/>
<dbReference type="InterPro" id="IPR028098">
    <property type="entry name" value="Glyco_trans_4-like_N"/>
</dbReference>
<dbReference type="Pfam" id="PF13439">
    <property type="entry name" value="Glyco_transf_4"/>
    <property type="match status" value="1"/>
</dbReference>
<dbReference type="Gene3D" id="3.40.50.2000">
    <property type="entry name" value="Glycogen Phosphorylase B"/>
    <property type="match status" value="2"/>
</dbReference>
<dbReference type="OrthoDB" id="132546at2157"/>
<evidence type="ECO:0000259" key="1">
    <source>
        <dbReference type="Pfam" id="PF00534"/>
    </source>
</evidence>
<dbReference type="PANTHER" id="PTHR45947">
    <property type="entry name" value="SULFOQUINOVOSYL TRANSFERASE SQD2"/>
    <property type="match status" value="1"/>
</dbReference>
<dbReference type="CDD" id="cd03801">
    <property type="entry name" value="GT4_PimA-like"/>
    <property type="match status" value="1"/>
</dbReference>
<dbReference type="SUPFAM" id="SSF53756">
    <property type="entry name" value="UDP-Glycosyltransferase/glycogen phosphorylase"/>
    <property type="match status" value="1"/>
</dbReference>